<name>A0A0M3KIN3_ANISI</name>
<dbReference type="SUPFAM" id="SSF53720">
    <property type="entry name" value="ALDH-like"/>
    <property type="match status" value="1"/>
</dbReference>
<feature type="domain" description="Aldehyde dehydrogenase" evidence="1">
    <location>
        <begin position="4"/>
        <end position="56"/>
    </location>
</feature>
<dbReference type="InterPro" id="IPR015590">
    <property type="entry name" value="Aldehyde_DH_dom"/>
</dbReference>
<gene>
    <name evidence="2" type="ORF">ASIM_LOCUS20230</name>
</gene>
<dbReference type="Gene3D" id="3.40.309.10">
    <property type="entry name" value="Aldehyde Dehydrogenase, Chain A, domain 2"/>
    <property type="match status" value="1"/>
</dbReference>
<evidence type="ECO:0000313" key="3">
    <source>
        <dbReference type="Proteomes" id="UP000267096"/>
    </source>
</evidence>
<dbReference type="PANTHER" id="PTHR11699">
    <property type="entry name" value="ALDEHYDE DEHYDROGENASE-RELATED"/>
    <property type="match status" value="1"/>
</dbReference>
<dbReference type="AlphaFoldDB" id="A0A0M3KIN3"/>
<dbReference type="Proteomes" id="UP000267096">
    <property type="component" value="Unassembled WGS sequence"/>
</dbReference>
<evidence type="ECO:0000259" key="1">
    <source>
        <dbReference type="Pfam" id="PF00171"/>
    </source>
</evidence>
<reference evidence="2 3" key="2">
    <citation type="submission" date="2018-11" db="EMBL/GenBank/DDBJ databases">
        <authorList>
            <consortium name="Pathogen Informatics"/>
        </authorList>
    </citation>
    <scope>NUCLEOTIDE SEQUENCE [LARGE SCALE GENOMIC DNA]</scope>
</reference>
<dbReference type="OrthoDB" id="310895at2759"/>
<evidence type="ECO:0000313" key="4">
    <source>
        <dbReference type="WBParaSite" id="ASIM_0002085201-mRNA-1"/>
    </source>
</evidence>
<proteinExistence type="predicted"/>
<dbReference type="InterPro" id="IPR016161">
    <property type="entry name" value="Ald_DH/histidinol_DH"/>
</dbReference>
<organism evidence="4">
    <name type="scientific">Anisakis simplex</name>
    <name type="common">Herring worm</name>
    <dbReference type="NCBI Taxonomy" id="6269"/>
    <lineage>
        <taxon>Eukaryota</taxon>
        <taxon>Metazoa</taxon>
        <taxon>Ecdysozoa</taxon>
        <taxon>Nematoda</taxon>
        <taxon>Chromadorea</taxon>
        <taxon>Rhabditida</taxon>
        <taxon>Spirurina</taxon>
        <taxon>Ascaridomorpha</taxon>
        <taxon>Ascaridoidea</taxon>
        <taxon>Anisakidae</taxon>
        <taxon>Anisakis</taxon>
        <taxon>Anisakis simplex complex</taxon>
    </lineage>
</organism>
<accession>A0A0M3KIN3</accession>
<dbReference type="EMBL" id="UYRR01039028">
    <property type="protein sequence ID" value="VDK75267.1"/>
    <property type="molecule type" value="Genomic_DNA"/>
</dbReference>
<dbReference type="GO" id="GO:0016620">
    <property type="term" value="F:oxidoreductase activity, acting on the aldehyde or oxo group of donors, NAD or NADP as acceptor"/>
    <property type="evidence" value="ECO:0007669"/>
    <property type="project" value="InterPro"/>
</dbReference>
<dbReference type="Pfam" id="PF00171">
    <property type="entry name" value="Aldedh"/>
    <property type="match status" value="1"/>
</dbReference>
<dbReference type="InterPro" id="IPR016163">
    <property type="entry name" value="Ald_DH_C"/>
</dbReference>
<keyword evidence="3" id="KW-1185">Reference proteome</keyword>
<evidence type="ECO:0000313" key="2">
    <source>
        <dbReference type="EMBL" id="VDK75267.1"/>
    </source>
</evidence>
<sequence length="69" mass="7460">MNIAYTAASRLRAGNVYVNTFNDTNPMVPFGGMKQSGFGRENGVAALEAFSQVKSVFVNASKQLDNPFI</sequence>
<dbReference type="FunFam" id="3.40.605.10:FF:000026">
    <property type="entry name" value="Aldehyde dehydrogenase, putative"/>
    <property type="match status" value="1"/>
</dbReference>
<dbReference type="WBParaSite" id="ASIM_0002085201-mRNA-1">
    <property type="protein sequence ID" value="ASIM_0002085201-mRNA-1"/>
    <property type="gene ID" value="ASIM_0002085201"/>
</dbReference>
<reference evidence="4" key="1">
    <citation type="submission" date="2017-02" db="UniProtKB">
        <authorList>
            <consortium name="WormBaseParasite"/>
        </authorList>
    </citation>
    <scope>IDENTIFICATION</scope>
</reference>
<protein>
    <submittedName>
        <fullName evidence="4">Aldedh domain-containing protein</fullName>
    </submittedName>
</protein>